<keyword evidence="4" id="KW-1185">Reference proteome</keyword>
<keyword evidence="1" id="KW-0378">Hydrolase</keyword>
<dbReference type="PANTHER" id="PTHR39159:SF1">
    <property type="entry name" value="UPF0374 PROTEIN YGAC"/>
    <property type="match status" value="1"/>
</dbReference>
<organism evidence="3 4">
    <name type="scientific">Thermoflavimicrobium dichotomicum</name>
    <dbReference type="NCBI Taxonomy" id="46223"/>
    <lineage>
        <taxon>Bacteria</taxon>
        <taxon>Bacillati</taxon>
        <taxon>Bacillota</taxon>
        <taxon>Bacilli</taxon>
        <taxon>Bacillales</taxon>
        <taxon>Thermoactinomycetaceae</taxon>
        <taxon>Thermoflavimicrobium</taxon>
    </lineage>
</organism>
<gene>
    <name evidence="3" type="ORF">SAMN05421852_10140</name>
</gene>
<accession>A0A1I3JEA7</accession>
<dbReference type="EMBL" id="FORR01000001">
    <property type="protein sequence ID" value="SFI58583.1"/>
    <property type="molecule type" value="Genomic_DNA"/>
</dbReference>
<dbReference type="Pfam" id="PF04167">
    <property type="entry name" value="DUF402"/>
    <property type="match status" value="1"/>
</dbReference>
<dbReference type="SUPFAM" id="SSF159234">
    <property type="entry name" value="FomD-like"/>
    <property type="match status" value="1"/>
</dbReference>
<dbReference type="PANTHER" id="PTHR39159">
    <property type="match status" value="1"/>
</dbReference>
<sequence length="185" mass="22109">MKLINRGDVLQIRSLKYPDRFHRLWKESVVLQNDDPLIAANYNVEVLENGGEKWFFQGLAICVFSRHEWFNTIMLYDEQGNLNRYYCNIASPYQLDPVKKQLTYIDYDIDFVVDPTLQYRLADVEEYVQNRVRFSYPEMVLIEVGQAVEALKMKIELKEPPFHPDFAKYWYKSYLSLKRGDELME</sequence>
<dbReference type="STRING" id="46223.SAMN05421852_10140"/>
<evidence type="ECO:0000256" key="1">
    <source>
        <dbReference type="ARBA" id="ARBA00022801"/>
    </source>
</evidence>
<dbReference type="OrthoDB" id="1645325at2"/>
<dbReference type="GO" id="GO:0016787">
    <property type="term" value="F:hydrolase activity"/>
    <property type="evidence" value="ECO:0007669"/>
    <property type="project" value="UniProtKB-KW"/>
</dbReference>
<dbReference type="Proteomes" id="UP000199545">
    <property type="component" value="Unassembled WGS sequence"/>
</dbReference>
<evidence type="ECO:0000259" key="2">
    <source>
        <dbReference type="Pfam" id="PF04167"/>
    </source>
</evidence>
<name>A0A1I3JEA7_9BACL</name>
<evidence type="ECO:0000313" key="3">
    <source>
        <dbReference type="EMBL" id="SFI58583.1"/>
    </source>
</evidence>
<dbReference type="InterPro" id="IPR050212">
    <property type="entry name" value="Ntdp-like"/>
</dbReference>
<dbReference type="AlphaFoldDB" id="A0A1I3JEA7"/>
<dbReference type="Gene3D" id="2.40.380.10">
    <property type="entry name" value="FomD-like"/>
    <property type="match status" value="1"/>
</dbReference>
<dbReference type="InterPro" id="IPR007295">
    <property type="entry name" value="DUF402"/>
</dbReference>
<reference evidence="3 4" key="1">
    <citation type="submission" date="2016-10" db="EMBL/GenBank/DDBJ databases">
        <authorList>
            <person name="de Groot N.N."/>
        </authorList>
    </citation>
    <scope>NUCLEOTIDE SEQUENCE [LARGE SCALE GENOMIC DNA]</scope>
    <source>
        <strain evidence="3 4">DSM 44778</strain>
    </source>
</reference>
<dbReference type="RefSeq" id="WP_093226956.1">
    <property type="nucleotide sequence ID" value="NZ_FORR01000001.1"/>
</dbReference>
<protein>
    <recommendedName>
        <fullName evidence="2">DUF402 domain-containing protein</fullName>
    </recommendedName>
</protein>
<feature type="domain" description="DUF402" evidence="2">
    <location>
        <begin position="21"/>
        <end position="156"/>
    </location>
</feature>
<evidence type="ECO:0000313" key="4">
    <source>
        <dbReference type="Proteomes" id="UP000199545"/>
    </source>
</evidence>
<proteinExistence type="predicted"/>
<dbReference type="InterPro" id="IPR035930">
    <property type="entry name" value="FomD-like_sf"/>
</dbReference>